<organism evidence="1 2">
    <name type="scientific">Araneus ventricosus</name>
    <name type="common">Orbweaver spider</name>
    <name type="synonym">Epeira ventricosa</name>
    <dbReference type="NCBI Taxonomy" id="182803"/>
    <lineage>
        <taxon>Eukaryota</taxon>
        <taxon>Metazoa</taxon>
        <taxon>Ecdysozoa</taxon>
        <taxon>Arthropoda</taxon>
        <taxon>Chelicerata</taxon>
        <taxon>Arachnida</taxon>
        <taxon>Araneae</taxon>
        <taxon>Araneomorphae</taxon>
        <taxon>Entelegynae</taxon>
        <taxon>Araneoidea</taxon>
        <taxon>Araneidae</taxon>
        <taxon>Araneus</taxon>
    </lineage>
</organism>
<reference evidence="1 2" key="1">
    <citation type="journal article" date="2019" name="Sci. Rep.">
        <title>Orb-weaving spider Araneus ventricosus genome elucidates the spidroin gene catalogue.</title>
        <authorList>
            <person name="Kono N."/>
            <person name="Nakamura H."/>
            <person name="Ohtoshi R."/>
            <person name="Moran D.A.P."/>
            <person name="Shinohara A."/>
            <person name="Yoshida Y."/>
            <person name="Fujiwara M."/>
            <person name="Mori M."/>
            <person name="Tomita M."/>
            <person name="Arakawa K."/>
        </authorList>
    </citation>
    <scope>NUCLEOTIDE SEQUENCE [LARGE SCALE GENOMIC DNA]</scope>
</reference>
<dbReference type="Proteomes" id="UP000499080">
    <property type="component" value="Unassembled WGS sequence"/>
</dbReference>
<feature type="non-terminal residue" evidence="1">
    <location>
        <position position="46"/>
    </location>
</feature>
<sequence>MTGLIGLDHAETNVLGKVPSCWCGSDVWTEVVPAQLLSSLRSSKLL</sequence>
<dbReference type="AlphaFoldDB" id="A0A4Y2WBH3"/>
<keyword evidence="2" id="KW-1185">Reference proteome</keyword>
<comment type="caution">
    <text evidence="1">The sequence shown here is derived from an EMBL/GenBank/DDBJ whole genome shotgun (WGS) entry which is preliminary data.</text>
</comment>
<name>A0A4Y2WBH3_ARAVE</name>
<protein>
    <submittedName>
        <fullName evidence="1">Uncharacterized protein</fullName>
    </submittedName>
</protein>
<proteinExistence type="predicted"/>
<gene>
    <name evidence="1" type="ORF">AVEN_193587_1</name>
</gene>
<evidence type="ECO:0000313" key="1">
    <source>
        <dbReference type="EMBL" id="GBO33888.1"/>
    </source>
</evidence>
<dbReference type="EMBL" id="BGPR01057598">
    <property type="protein sequence ID" value="GBO33888.1"/>
    <property type="molecule type" value="Genomic_DNA"/>
</dbReference>
<evidence type="ECO:0000313" key="2">
    <source>
        <dbReference type="Proteomes" id="UP000499080"/>
    </source>
</evidence>
<accession>A0A4Y2WBH3</accession>